<organism evidence="1 2">
    <name type="scientific">Congzhengia minquanensis</name>
    <dbReference type="NCBI Taxonomy" id="2763657"/>
    <lineage>
        <taxon>Bacteria</taxon>
        <taxon>Bacillati</taxon>
        <taxon>Bacillota</taxon>
        <taxon>Clostridia</taxon>
        <taxon>Eubacteriales</taxon>
        <taxon>Oscillospiraceae</taxon>
        <taxon>Congzhengia</taxon>
    </lineage>
</organism>
<reference evidence="1" key="1">
    <citation type="submission" date="2020-08" db="EMBL/GenBank/DDBJ databases">
        <title>Genome public.</title>
        <authorList>
            <person name="Liu C."/>
            <person name="Sun Q."/>
        </authorList>
    </citation>
    <scope>NUCLEOTIDE SEQUENCE</scope>
    <source>
        <strain evidence="1">H8</strain>
    </source>
</reference>
<dbReference type="Proteomes" id="UP000611762">
    <property type="component" value="Unassembled WGS sequence"/>
</dbReference>
<accession>A0A926DMB7</accession>
<dbReference type="AlphaFoldDB" id="A0A926DMB7"/>
<evidence type="ECO:0000313" key="1">
    <source>
        <dbReference type="EMBL" id="MBC8540357.1"/>
    </source>
</evidence>
<comment type="caution">
    <text evidence="1">The sequence shown here is derived from an EMBL/GenBank/DDBJ whole genome shotgun (WGS) entry which is preliminary data.</text>
</comment>
<name>A0A926DMB7_9FIRM</name>
<evidence type="ECO:0000313" key="2">
    <source>
        <dbReference type="Proteomes" id="UP000611762"/>
    </source>
</evidence>
<gene>
    <name evidence="1" type="ORF">H8698_05145</name>
</gene>
<sequence length="337" mass="35198">MPLPLLFIGIAAATGGLGVGKTIKAGIDANNAKKINKNANEIVEASTEWLNAQRMACGNSLRQLGEEKLFILNSSITGFLDTFTKIKNVDFRESEGLEELKKLHVDEKEFVELKSMVSFAGSLAGGAVAGTAGGALAAFGAYGVAQALACASTGTAIASLSGAAATNATLAFFGGGSLAAGGLGMAGGTAVLGGLVAGPALMVMGFVAGHAAKKDLEKAYTNKAEALQIASQLNTASLQCETIRRRTYMFYNLLARLDTYFLPMIYKMEDIFQAEGDDYKQYSAESRKVIASCASTAVSIKSVLDTPILTDDGLLTDESEATATNIEGFLQNMRINI</sequence>
<dbReference type="RefSeq" id="WP_249311472.1">
    <property type="nucleotide sequence ID" value="NZ_JACRSU010000001.1"/>
</dbReference>
<protein>
    <submittedName>
        <fullName evidence="1">Uncharacterized protein</fullName>
    </submittedName>
</protein>
<proteinExistence type="predicted"/>
<keyword evidence="2" id="KW-1185">Reference proteome</keyword>
<dbReference type="EMBL" id="JACRSU010000001">
    <property type="protein sequence ID" value="MBC8540357.1"/>
    <property type="molecule type" value="Genomic_DNA"/>
</dbReference>